<keyword evidence="2" id="KW-0808">Transferase</keyword>
<protein>
    <submittedName>
        <fullName evidence="2">Retron-type RNA-directed DNA polymerase</fullName>
    </submittedName>
</protein>
<keyword evidence="2" id="KW-0695">RNA-directed DNA polymerase</keyword>
<dbReference type="InterPro" id="IPR051083">
    <property type="entry name" value="GrpII_Intron_Splice-Mob/Def"/>
</dbReference>
<evidence type="ECO:0000259" key="1">
    <source>
        <dbReference type="PROSITE" id="PS50878"/>
    </source>
</evidence>
<dbReference type="PANTHER" id="PTHR34047:SF8">
    <property type="entry name" value="PROTEIN YKFC"/>
    <property type="match status" value="1"/>
</dbReference>
<dbReference type="InterPro" id="IPR000477">
    <property type="entry name" value="RT_dom"/>
</dbReference>
<dbReference type="EMBL" id="QOQW01000029">
    <property type="protein sequence ID" value="RCK78029.1"/>
    <property type="molecule type" value="Genomic_DNA"/>
</dbReference>
<comment type="caution">
    <text evidence="2">The sequence shown here is derived from an EMBL/GenBank/DDBJ whole genome shotgun (WGS) entry which is preliminary data.</text>
</comment>
<evidence type="ECO:0000313" key="2">
    <source>
        <dbReference type="EMBL" id="RCK78029.1"/>
    </source>
</evidence>
<dbReference type="CDD" id="cd01651">
    <property type="entry name" value="RT_G2_intron"/>
    <property type="match status" value="1"/>
</dbReference>
<name>A0A367ZJW4_9BACT</name>
<reference evidence="2 3" key="1">
    <citation type="submission" date="2018-05" db="EMBL/GenBank/DDBJ databases">
        <title>A metagenomic window into the 2 km-deep terrestrial subsurface aquifer revealed taxonomically and functionally diverse microbial community comprising novel uncultured bacterial lineages.</title>
        <authorList>
            <person name="Kadnikov V.V."/>
            <person name="Mardanov A.V."/>
            <person name="Beletsky A.V."/>
            <person name="Banks D."/>
            <person name="Pimenov N.V."/>
            <person name="Frank Y.A."/>
            <person name="Karnachuk O.V."/>
            <person name="Ravin N.V."/>
        </authorList>
    </citation>
    <scope>NUCLEOTIDE SEQUENCE [LARGE SCALE GENOMIC DNA]</scope>
    <source>
        <strain evidence="2">BY5</strain>
    </source>
</reference>
<dbReference type="PROSITE" id="PS50878">
    <property type="entry name" value="RT_POL"/>
    <property type="match status" value="1"/>
</dbReference>
<keyword evidence="2" id="KW-0548">Nucleotidyltransferase</keyword>
<dbReference type="Pfam" id="PF00078">
    <property type="entry name" value="RVT_1"/>
    <property type="match status" value="1"/>
</dbReference>
<dbReference type="PANTHER" id="PTHR34047">
    <property type="entry name" value="NUCLEAR INTRON MATURASE 1, MITOCHONDRIAL-RELATED"/>
    <property type="match status" value="1"/>
</dbReference>
<accession>A0A367ZJW4</accession>
<dbReference type="InterPro" id="IPR043502">
    <property type="entry name" value="DNA/RNA_pol_sf"/>
</dbReference>
<feature type="domain" description="Reverse transcriptase" evidence="1">
    <location>
        <begin position="1"/>
        <end position="119"/>
    </location>
</feature>
<dbReference type="GO" id="GO:0003964">
    <property type="term" value="F:RNA-directed DNA polymerase activity"/>
    <property type="evidence" value="ECO:0007669"/>
    <property type="project" value="UniProtKB-KW"/>
</dbReference>
<organism evidence="2 3">
    <name type="scientific">Candidatus Ozemobacter sibiricus</name>
    <dbReference type="NCBI Taxonomy" id="2268124"/>
    <lineage>
        <taxon>Bacteria</taxon>
        <taxon>Candidatus Ozemobacteria</taxon>
        <taxon>Candidatus Ozemobacterales</taxon>
        <taxon>Candidatus Ozemobacteraceae</taxon>
        <taxon>Candidatus Ozemobacter</taxon>
    </lineage>
</organism>
<dbReference type="SUPFAM" id="SSF56672">
    <property type="entry name" value="DNA/RNA polymerases"/>
    <property type="match status" value="1"/>
</dbReference>
<sequence length="258" mass="29874">MGRRIGDRRLLPLIRRYLEAGLMLNGVVMERWEGTPQGGPLSPLLANILPEEVDQALERRGHSFARYADDCNVYVRSRRAGERVMEALRKLYGDLRLKINEERSAVALATSRKFLGYSFRYGPKGTVKLRVAGKARTAMKERVRIITRRSRGRGMEEVIADLREFLRGWKNSFRLAETPGVFRDLDEWIRHRLRARQLKLWKRGTTMFRELCKLGASESLAAKIAAHGRRWWSTSRGYLHHVLTIRTFDGWGLPRLAT</sequence>
<proteinExistence type="predicted"/>
<dbReference type="Pfam" id="PF08388">
    <property type="entry name" value="GIIM"/>
    <property type="match status" value="1"/>
</dbReference>
<evidence type="ECO:0000313" key="3">
    <source>
        <dbReference type="Proteomes" id="UP000252355"/>
    </source>
</evidence>
<dbReference type="AlphaFoldDB" id="A0A367ZJW4"/>
<dbReference type="Proteomes" id="UP000252355">
    <property type="component" value="Unassembled WGS sequence"/>
</dbReference>
<dbReference type="InterPro" id="IPR013597">
    <property type="entry name" value="Mat_intron_G2"/>
</dbReference>
<gene>
    <name evidence="2" type="ORF">OZSIB_1938</name>
</gene>